<protein>
    <submittedName>
        <fullName evidence="1">Uncharacterized protein</fullName>
    </submittedName>
</protein>
<dbReference type="STRING" id="572036.SAMN05661099_2967"/>
<dbReference type="EMBL" id="FUYR01000003">
    <property type="protein sequence ID" value="SKB82765.1"/>
    <property type="molecule type" value="Genomic_DNA"/>
</dbReference>
<evidence type="ECO:0000313" key="1">
    <source>
        <dbReference type="EMBL" id="SKB82765.1"/>
    </source>
</evidence>
<accession>A0A1T5EG60</accession>
<reference evidence="2" key="1">
    <citation type="submission" date="2017-02" db="EMBL/GenBank/DDBJ databases">
        <authorList>
            <person name="Varghese N."/>
            <person name="Submissions S."/>
        </authorList>
    </citation>
    <scope>NUCLEOTIDE SEQUENCE [LARGE SCALE GENOMIC DNA]</scope>
    <source>
        <strain evidence="2">DSM 22385</strain>
    </source>
</reference>
<evidence type="ECO:0000313" key="2">
    <source>
        <dbReference type="Proteomes" id="UP000189981"/>
    </source>
</evidence>
<sequence>MKNKKNYIIIGAIVLVAAMIWNAVSEPGIKDLKGGFKEVAFVRNEQNSGPVIRVYAVTVEGEVWKEMEQYGNYMPHTKYGTTRIYFFEAGKPYPATVSLGDNNIPAEMEKSCIAIYEKGGMSQVSFKQYPFRK</sequence>
<dbReference type="Proteomes" id="UP000189981">
    <property type="component" value="Unassembled WGS sequence"/>
</dbReference>
<organism evidence="1 2">
    <name type="scientific">Daejeonella lutea</name>
    <dbReference type="NCBI Taxonomy" id="572036"/>
    <lineage>
        <taxon>Bacteria</taxon>
        <taxon>Pseudomonadati</taxon>
        <taxon>Bacteroidota</taxon>
        <taxon>Sphingobacteriia</taxon>
        <taxon>Sphingobacteriales</taxon>
        <taxon>Sphingobacteriaceae</taxon>
        <taxon>Daejeonella</taxon>
    </lineage>
</organism>
<keyword evidence="2" id="KW-1185">Reference proteome</keyword>
<dbReference type="AlphaFoldDB" id="A0A1T5EG60"/>
<dbReference type="RefSeq" id="WP_245803536.1">
    <property type="nucleotide sequence ID" value="NZ_FUYR01000003.1"/>
</dbReference>
<proteinExistence type="predicted"/>
<gene>
    <name evidence="1" type="ORF">SAMN05661099_2967</name>
</gene>
<name>A0A1T5EG60_9SPHI</name>